<keyword evidence="1" id="KW-0732">Signal</keyword>
<gene>
    <name evidence="2" type="ORF">MVEN_01831300</name>
</gene>
<dbReference type="Pfam" id="PF06824">
    <property type="entry name" value="Glyco_hydro_125"/>
    <property type="match status" value="2"/>
</dbReference>
<dbReference type="InterPro" id="IPR008928">
    <property type="entry name" value="6-hairpin_glycosidase_sf"/>
</dbReference>
<dbReference type="InterPro" id="IPR008313">
    <property type="entry name" value="GH125"/>
</dbReference>
<dbReference type="SUPFAM" id="SSF48208">
    <property type="entry name" value="Six-hairpin glycosidases"/>
    <property type="match status" value="1"/>
</dbReference>
<dbReference type="EMBL" id="JACAZI010000017">
    <property type="protein sequence ID" value="KAF7342422.1"/>
    <property type="molecule type" value="Genomic_DNA"/>
</dbReference>
<dbReference type="AlphaFoldDB" id="A0A8H6XJZ3"/>
<reference evidence="2" key="1">
    <citation type="submission" date="2020-05" db="EMBL/GenBank/DDBJ databases">
        <title>Mycena genomes resolve the evolution of fungal bioluminescence.</title>
        <authorList>
            <person name="Tsai I.J."/>
        </authorList>
    </citation>
    <scope>NUCLEOTIDE SEQUENCE</scope>
    <source>
        <strain evidence="2">CCC161011</strain>
    </source>
</reference>
<dbReference type="GO" id="GO:0005975">
    <property type="term" value="P:carbohydrate metabolic process"/>
    <property type="evidence" value="ECO:0007669"/>
    <property type="project" value="InterPro"/>
</dbReference>
<organism evidence="2 3">
    <name type="scientific">Mycena venus</name>
    <dbReference type="NCBI Taxonomy" id="2733690"/>
    <lineage>
        <taxon>Eukaryota</taxon>
        <taxon>Fungi</taxon>
        <taxon>Dikarya</taxon>
        <taxon>Basidiomycota</taxon>
        <taxon>Agaricomycotina</taxon>
        <taxon>Agaricomycetes</taxon>
        <taxon>Agaricomycetidae</taxon>
        <taxon>Agaricales</taxon>
        <taxon>Marasmiineae</taxon>
        <taxon>Mycenaceae</taxon>
        <taxon>Mycena</taxon>
    </lineage>
</organism>
<comment type="caution">
    <text evidence="2">The sequence shown here is derived from an EMBL/GenBank/DDBJ whole genome shotgun (WGS) entry which is preliminary data.</text>
</comment>
<dbReference type="SMART" id="SM01149">
    <property type="entry name" value="DUF1237"/>
    <property type="match status" value="1"/>
</dbReference>
<evidence type="ECO:0000313" key="3">
    <source>
        <dbReference type="Proteomes" id="UP000620124"/>
    </source>
</evidence>
<dbReference type="PANTHER" id="PTHR31047">
    <property type="entry name" value="MEIOTICALLY UP-REGULATED GENE 157 PROTEIN"/>
    <property type="match status" value="1"/>
</dbReference>
<protein>
    <submittedName>
        <fullName evidence="2">Uncharacterized protein</fullName>
    </submittedName>
</protein>
<dbReference type="InterPro" id="IPR012341">
    <property type="entry name" value="6hp_glycosidase-like_sf"/>
</dbReference>
<dbReference type="PIRSF" id="PIRSF028846">
    <property type="entry name" value="UCP028846"/>
    <property type="match status" value="1"/>
</dbReference>
<proteinExistence type="predicted"/>
<dbReference type="Proteomes" id="UP000620124">
    <property type="component" value="Unassembled WGS sequence"/>
</dbReference>
<feature type="chain" id="PRO_5034378602" evidence="1">
    <location>
        <begin position="22"/>
        <end position="536"/>
    </location>
</feature>
<keyword evidence="3" id="KW-1185">Reference proteome</keyword>
<dbReference type="OrthoDB" id="7771656at2759"/>
<evidence type="ECO:0000256" key="1">
    <source>
        <dbReference type="SAM" id="SignalP"/>
    </source>
</evidence>
<dbReference type="GO" id="GO:0003824">
    <property type="term" value="F:catalytic activity"/>
    <property type="evidence" value="ECO:0007669"/>
    <property type="project" value="UniProtKB-ARBA"/>
</dbReference>
<accession>A0A8H6XJZ3</accession>
<name>A0A8H6XJZ3_9AGAR</name>
<dbReference type="PANTHER" id="PTHR31047:SF0">
    <property type="entry name" value="MEIOTICALLY UP-REGULATED GENE 157 PROTEIN"/>
    <property type="match status" value="1"/>
</dbReference>
<sequence length="536" mass="59194">MLGVAVGCLLAYAYLLPSVSATIAPTLDRRANCEDFASYSARPEGTPSKGPLGLPYMRPAVGCRTFNSTAVEKVVANLTSRMKDPDLARQNTYTNTLDTTVKWFNDNLTFVVTGDIPAMWLRDSSNQFKVYLPLMAQDPPLQQLTRGVINLQAQYIGEFPYCNAFQPPPESAKCCSGDTGASISPPDDMSIVWTCGYELDSLLSFLQLSRRYFDFSGDKSIFTFNNGAWFNAVENILQVIHDQAVPTYDSAGNVISFYNISGPNQHRIYSNPPRIQCRPNVHQIGTTYRPSDDVVYFPYNIPHQAMAIVELRGLASLLKQVNLRPDIQATATSRANTVEAALWKWGTVLTKDWGEVFAYEVDGFGGAAIQDDANVPSLVSIPYLGFVNATNPIYANTRKMVLSTQGNPYYGFGPVIRGVSSPHIDEKHVWPMGLITEVVTSTNDADILLKLEYLKNTTTGLGLMHESTPHTSLRLRAGSEPAAAYVGVNTHNVQDYTRSWFAWANSYFGEAILQLAETKPHLLFKDGKPFSLSSIL</sequence>
<evidence type="ECO:0000313" key="2">
    <source>
        <dbReference type="EMBL" id="KAF7342422.1"/>
    </source>
</evidence>
<feature type="signal peptide" evidence="1">
    <location>
        <begin position="1"/>
        <end position="21"/>
    </location>
</feature>
<dbReference type="Gene3D" id="1.50.10.10">
    <property type="match status" value="1"/>
</dbReference>